<keyword evidence="2" id="KW-1185">Reference proteome</keyword>
<proteinExistence type="predicted"/>
<evidence type="ECO:0000313" key="2">
    <source>
        <dbReference type="Proteomes" id="UP000262073"/>
    </source>
</evidence>
<dbReference type="KEGG" id="salm:D0Y50_12830"/>
<evidence type="ECO:0000313" key="1">
    <source>
        <dbReference type="EMBL" id="AXR07153.1"/>
    </source>
</evidence>
<dbReference type="AlphaFoldDB" id="A0A346NNP6"/>
<dbReference type="Proteomes" id="UP000262073">
    <property type="component" value="Chromosome"/>
</dbReference>
<evidence type="ECO:0008006" key="3">
    <source>
        <dbReference type="Google" id="ProtNLM"/>
    </source>
</evidence>
<gene>
    <name evidence="1" type="ORF">D0Y50_12830</name>
</gene>
<protein>
    <recommendedName>
        <fullName evidence="3">DUF2946 domain-containing protein</fullName>
    </recommendedName>
</protein>
<name>A0A346NNP6_9ALTE</name>
<accession>A0A346NNP6</accession>
<organism evidence="1 2">
    <name type="scientific">Salinimonas sediminis</name>
    <dbReference type="NCBI Taxonomy" id="2303538"/>
    <lineage>
        <taxon>Bacteria</taxon>
        <taxon>Pseudomonadati</taxon>
        <taxon>Pseudomonadota</taxon>
        <taxon>Gammaproteobacteria</taxon>
        <taxon>Alteromonadales</taxon>
        <taxon>Alteromonadaceae</taxon>
        <taxon>Alteromonas/Salinimonas group</taxon>
        <taxon>Salinimonas</taxon>
    </lineage>
</organism>
<dbReference type="EMBL" id="CP031769">
    <property type="protein sequence ID" value="AXR07153.1"/>
    <property type="molecule type" value="Genomic_DNA"/>
</dbReference>
<sequence length="148" mass="16500">MFFNFRLLFNDFLLQQHTNLYIIKAYQEGIMKKRWSQIVCLIMLTALTWQTSAMDTMVCEMPSDTHSEHMLMVGTQSVAMDMGADTVDHSQCCQMTCACPANACSAYTPLSSDNALALSFHSDNAIKHAGLRAPIQISSSLYRPPIPA</sequence>
<reference evidence="1 2" key="1">
    <citation type="submission" date="2018-08" db="EMBL/GenBank/DDBJ databases">
        <title>Salinimonas sediminis sp. nov., a piezophilic bacterium isolated from a deep-sea sediment sample from the New Britain Trench.</title>
        <authorList>
            <person name="Cao J."/>
        </authorList>
    </citation>
    <scope>NUCLEOTIDE SEQUENCE [LARGE SCALE GENOMIC DNA]</scope>
    <source>
        <strain evidence="1 2">N102</strain>
    </source>
</reference>